<dbReference type="Gene3D" id="3.40.710.10">
    <property type="entry name" value="DD-peptidase/beta-lactamase superfamily"/>
    <property type="match status" value="1"/>
</dbReference>
<feature type="domain" description="Beta-lactamase-related" evidence="1">
    <location>
        <begin position="68"/>
        <end position="403"/>
    </location>
</feature>
<proteinExistence type="predicted"/>
<evidence type="ECO:0000313" key="4">
    <source>
        <dbReference type="Proteomes" id="UP000290439"/>
    </source>
</evidence>
<dbReference type="Pfam" id="PF11954">
    <property type="entry name" value="DUF3471"/>
    <property type="match status" value="1"/>
</dbReference>
<dbReference type="SUPFAM" id="SSF56601">
    <property type="entry name" value="beta-lactamase/transpeptidase-like"/>
    <property type="match status" value="1"/>
</dbReference>
<sequence length="533" mass="55543">MMRRHKKLGAIAAVVAAGLVVSGCGDDDRAEPGSAGPSETGSVMPNQVAGVAIPDGRVMEAVDRVGGLAEELMASSGIPGMAVAIVHDGRVVYSEGFGVGNTDSKSEVGPDTVFQLASVSKSVGATVVAQQVSAGKVAWDTPIDQLMPTFALGDPYVTDHVTVGDLYAHRSGLPDHAGDLLEDLGYDRDQVLERLRLLPLGPFRDSYEYTNFGVTAAATAVARAGATDWETLSARELYEPLGMNATSSRYSDFAGRADRADGHVLVDGEYRVANPGRQPDAQSPAGGVSSSVNDMAKWMTMVLANGSVHGRALIEPEDLLPAISPQSVAHPPQAADARAGFYGFGFNVGESAAGRVTLSHSGAFDLGAATAFTLIPSAGVGIVTLTNAAPIGVPETLNAEFADLVQFGDITQDWRALYRQAFVPMSEPAGELAGATTPADPAPARPLTDYAGVYDNPYYGPAIITETAGALTLTLGPENMSFPLTHWDGDIFVFTPTGENAVPGTVSKATFDGDELTLEYFDQEGLGSFVRGS</sequence>
<accession>A0A4U8VWI9</accession>
<dbReference type="PANTHER" id="PTHR46825:SF15">
    <property type="entry name" value="BETA-LACTAMASE-RELATED DOMAIN-CONTAINING PROTEIN"/>
    <property type="match status" value="1"/>
</dbReference>
<organism evidence="3 4">
    <name type="scientific">Nocardia cyriacigeorgica</name>
    <dbReference type="NCBI Taxonomy" id="135487"/>
    <lineage>
        <taxon>Bacteria</taxon>
        <taxon>Bacillati</taxon>
        <taxon>Actinomycetota</taxon>
        <taxon>Actinomycetes</taxon>
        <taxon>Mycobacteriales</taxon>
        <taxon>Nocardiaceae</taxon>
        <taxon>Nocardia</taxon>
    </lineage>
</organism>
<dbReference type="InterPro" id="IPR012338">
    <property type="entry name" value="Beta-lactam/transpept-like"/>
</dbReference>
<dbReference type="Proteomes" id="UP000290439">
    <property type="component" value="Chromosome"/>
</dbReference>
<dbReference type="Gene3D" id="2.40.128.600">
    <property type="match status" value="1"/>
</dbReference>
<gene>
    <name evidence="3" type="primary">ampC_2</name>
    <name evidence="3" type="ORF">NCTC10797_01516</name>
</gene>
<feature type="domain" description="Peptidase S12 Pab87-related C-terminal" evidence="2">
    <location>
        <begin position="438"/>
        <end position="503"/>
    </location>
</feature>
<dbReference type="EMBL" id="LR215973">
    <property type="protein sequence ID" value="VFA97752.1"/>
    <property type="molecule type" value="Genomic_DNA"/>
</dbReference>
<evidence type="ECO:0000259" key="2">
    <source>
        <dbReference type="Pfam" id="PF11954"/>
    </source>
</evidence>
<dbReference type="GO" id="GO:0008800">
    <property type="term" value="F:beta-lactamase activity"/>
    <property type="evidence" value="ECO:0007669"/>
    <property type="project" value="UniProtKB-EC"/>
</dbReference>
<protein>
    <submittedName>
        <fullName evidence="3">Beta-lactamase</fullName>
        <ecNumber evidence="3">3.5.2.6</ecNumber>
    </submittedName>
</protein>
<evidence type="ECO:0000313" key="3">
    <source>
        <dbReference type="EMBL" id="VFA97752.1"/>
    </source>
</evidence>
<dbReference type="PROSITE" id="PS51257">
    <property type="entry name" value="PROKAR_LIPOPROTEIN"/>
    <property type="match status" value="1"/>
</dbReference>
<dbReference type="EC" id="3.5.2.6" evidence="3"/>
<reference evidence="3 4" key="1">
    <citation type="submission" date="2019-02" db="EMBL/GenBank/DDBJ databases">
        <authorList>
            <consortium name="Pathogen Informatics"/>
        </authorList>
    </citation>
    <scope>NUCLEOTIDE SEQUENCE [LARGE SCALE GENOMIC DNA]</scope>
    <source>
        <strain evidence="3 4">3012STDY6756504</strain>
    </source>
</reference>
<dbReference type="AlphaFoldDB" id="A0A4U8VWI9"/>
<dbReference type="InterPro" id="IPR021860">
    <property type="entry name" value="Peptidase_S12_Pab87-rel_C"/>
</dbReference>
<dbReference type="InterPro" id="IPR050491">
    <property type="entry name" value="AmpC-like"/>
</dbReference>
<dbReference type="Pfam" id="PF00144">
    <property type="entry name" value="Beta-lactamase"/>
    <property type="match status" value="1"/>
</dbReference>
<dbReference type="InterPro" id="IPR001466">
    <property type="entry name" value="Beta-lactam-related"/>
</dbReference>
<evidence type="ECO:0000259" key="1">
    <source>
        <dbReference type="Pfam" id="PF00144"/>
    </source>
</evidence>
<keyword evidence="3" id="KW-0378">Hydrolase</keyword>
<name>A0A4U8VWI9_9NOCA</name>
<dbReference type="PANTHER" id="PTHR46825">
    <property type="entry name" value="D-ALANYL-D-ALANINE-CARBOXYPEPTIDASE/ENDOPEPTIDASE AMPH"/>
    <property type="match status" value="1"/>
</dbReference>